<sequence>MPRRIRRHNPIISRDEEEENPLMKALARDQNAAEIRESIWKTNTHYGCGIFFAANFYNLTAYCFPPCLHKAGEAFTRTFFSLVFAILTIWIRHVKSGYDHLREIDVCTCESCKGQAYSQKTVEQIQWKIEKSNMAVKRMKKYFVAGFVFFCMFVIPGYFIFSSNILYDQCANL</sequence>
<dbReference type="OrthoDB" id="10498637at2759"/>
<protein>
    <submittedName>
        <fullName evidence="2">Uncharacterized protein</fullName>
    </submittedName>
</protein>
<evidence type="ECO:0000256" key="1">
    <source>
        <dbReference type="SAM" id="Phobius"/>
    </source>
</evidence>
<keyword evidence="1" id="KW-1133">Transmembrane helix</keyword>
<dbReference type="Proteomes" id="UP000230233">
    <property type="component" value="Chromosome III"/>
</dbReference>
<gene>
    <name evidence="2" type="primary">Cnig_chr_III.g11327</name>
    <name evidence="2" type="ORF">B9Z55_011327</name>
</gene>
<organism evidence="2 3">
    <name type="scientific">Caenorhabditis nigoni</name>
    <dbReference type="NCBI Taxonomy" id="1611254"/>
    <lineage>
        <taxon>Eukaryota</taxon>
        <taxon>Metazoa</taxon>
        <taxon>Ecdysozoa</taxon>
        <taxon>Nematoda</taxon>
        <taxon>Chromadorea</taxon>
        <taxon>Rhabditida</taxon>
        <taxon>Rhabditina</taxon>
        <taxon>Rhabditomorpha</taxon>
        <taxon>Rhabditoidea</taxon>
        <taxon>Rhabditidae</taxon>
        <taxon>Peloderinae</taxon>
        <taxon>Caenorhabditis</taxon>
    </lineage>
</organism>
<proteinExistence type="predicted"/>
<comment type="caution">
    <text evidence="2">The sequence shown here is derived from an EMBL/GenBank/DDBJ whole genome shotgun (WGS) entry which is preliminary data.</text>
</comment>
<dbReference type="AlphaFoldDB" id="A0A2G5UK59"/>
<evidence type="ECO:0000313" key="2">
    <source>
        <dbReference type="EMBL" id="PIC39731.1"/>
    </source>
</evidence>
<keyword evidence="3" id="KW-1185">Reference proteome</keyword>
<evidence type="ECO:0000313" key="3">
    <source>
        <dbReference type="Proteomes" id="UP000230233"/>
    </source>
</evidence>
<dbReference type="EMBL" id="PDUG01000003">
    <property type="protein sequence ID" value="PIC39731.1"/>
    <property type="molecule type" value="Genomic_DNA"/>
</dbReference>
<reference evidence="3" key="1">
    <citation type="submission" date="2017-10" db="EMBL/GenBank/DDBJ databases">
        <title>Rapid genome shrinkage in a self-fertile nematode reveals novel sperm competition proteins.</title>
        <authorList>
            <person name="Yin D."/>
            <person name="Schwarz E.M."/>
            <person name="Thomas C.G."/>
            <person name="Felde R.L."/>
            <person name="Korf I.F."/>
            <person name="Cutter A.D."/>
            <person name="Schartner C.M."/>
            <person name="Ralston E.J."/>
            <person name="Meyer B.J."/>
            <person name="Haag E.S."/>
        </authorList>
    </citation>
    <scope>NUCLEOTIDE SEQUENCE [LARGE SCALE GENOMIC DNA]</scope>
    <source>
        <strain evidence="3">JU1422</strain>
    </source>
</reference>
<keyword evidence="1" id="KW-0812">Transmembrane</keyword>
<keyword evidence="1" id="KW-0472">Membrane</keyword>
<feature type="transmembrane region" description="Helical" evidence="1">
    <location>
        <begin position="44"/>
        <end position="62"/>
    </location>
</feature>
<feature type="transmembrane region" description="Helical" evidence="1">
    <location>
        <begin position="74"/>
        <end position="92"/>
    </location>
</feature>
<feature type="transmembrane region" description="Helical" evidence="1">
    <location>
        <begin position="142"/>
        <end position="161"/>
    </location>
</feature>
<name>A0A2G5UK59_9PELO</name>
<accession>A0A2G5UK59</accession>